<name>A0A6G5QQK1_CAMRE</name>
<evidence type="ECO:0000313" key="1">
    <source>
        <dbReference type="EMBL" id="QCD47909.1"/>
    </source>
</evidence>
<evidence type="ECO:0000313" key="2">
    <source>
        <dbReference type="Proteomes" id="UP000502377"/>
    </source>
</evidence>
<dbReference type="Proteomes" id="UP000502377">
    <property type="component" value="Chromosome"/>
</dbReference>
<gene>
    <name evidence="1" type="ORF">CRECT_2325</name>
</gene>
<proteinExistence type="predicted"/>
<dbReference type="KEGG" id="crx:CRECT_2325"/>
<accession>A0A6G5QQK1</accession>
<sequence length="57" mass="6364">MNEKFKIIDTGSPYGVRYPYTPMPSNGKDARVEIYPPSRLAKGIAFAKNTTSAPFRL</sequence>
<dbReference type="AlphaFoldDB" id="A0A6G5QQK1"/>
<organism evidence="1 2">
    <name type="scientific">Campylobacter rectus</name>
    <name type="common">Wolinella recta</name>
    <dbReference type="NCBI Taxonomy" id="203"/>
    <lineage>
        <taxon>Bacteria</taxon>
        <taxon>Pseudomonadati</taxon>
        <taxon>Campylobacterota</taxon>
        <taxon>Epsilonproteobacteria</taxon>
        <taxon>Campylobacterales</taxon>
        <taxon>Campylobacteraceae</taxon>
        <taxon>Campylobacter</taxon>
    </lineage>
</organism>
<dbReference type="EMBL" id="CP012543">
    <property type="protein sequence ID" value="QCD47909.1"/>
    <property type="molecule type" value="Genomic_DNA"/>
</dbReference>
<reference evidence="1 2" key="1">
    <citation type="submission" date="2016-07" db="EMBL/GenBank/DDBJ databases">
        <title>Comparative genomics of the Campylobacter concisus group.</title>
        <authorList>
            <person name="Miller W.G."/>
            <person name="Yee E."/>
            <person name="Chapman M.H."/>
            <person name="Huynh S."/>
            <person name="Bono J.L."/>
            <person name="On S.L.W."/>
            <person name="StLeger J."/>
            <person name="Foster G."/>
            <person name="Parker C.T."/>
        </authorList>
    </citation>
    <scope>NUCLEOTIDE SEQUENCE [LARGE SCALE GENOMIC DNA]</scope>
    <source>
        <strain evidence="1 2">ATCC 33238</strain>
    </source>
</reference>
<protein>
    <submittedName>
        <fullName evidence="1">Uncharacterized protein</fullName>
    </submittedName>
</protein>
<dbReference type="RefSeq" id="WP_002944171.1">
    <property type="nucleotide sequence ID" value="NZ_CP012543.1"/>
</dbReference>